<accession>A0A8J3QC14</accession>
<gene>
    <name evidence="3" type="ORF">Rhe02_50340</name>
</gene>
<dbReference type="Proteomes" id="UP000612899">
    <property type="component" value="Unassembled WGS sequence"/>
</dbReference>
<dbReference type="PROSITE" id="PS51257">
    <property type="entry name" value="PROKAR_LIPOPROTEIN"/>
    <property type="match status" value="1"/>
</dbReference>
<feature type="signal peptide" evidence="2">
    <location>
        <begin position="1"/>
        <end position="24"/>
    </location>
</feature>
<dbReference type="RefSeq" id="WP_203910775.1">
    <property type="nucleotide sequence ID" value="NZ_BONY01000032.1"/>
</dbReference>
<name>A0A8J3QC14_9ACTN</name>
<sequence length="203" mass="21858">MIRQLTRMTAIALAALVFAGCTQAKEPSVATAADQSAPVPQPSVSSSPTPKPLRLTEAEKGIMYARCMTANGVEIKDPVDGEMPIIIFNGAGALLGALTDDYPDDRLRNAWIACRHLYPSITYRKVDPAQAQEYRNYGLCMREHGMIEGVPTVEDDGTIADKNNSAARVGPDPGPSPEYMAAHRLCRKHLSGGQGDPPPLDQQ</sequence>
<evidence type="ECO:0000256" key="1">
    <source>
        <dbReference type="SAM" id="MobiDB-lite"/>
    </source>
</evidence>
<reference evidence="3" key="1">
    <citation type="submission" date="2021-01" db="EMBL/GenBank/DDBJ databases">
        <title>Whole genome shotgun sequence of Rhizocola hellebori NBRC 109834.</title>
        <authorList>
            <person name="Komaki H."/>
            <person name="Tamura T."/>
        </authorList>
    </citation>
    <scope>NUCLEOTIDE SEQUENCE</scope>
    <source>
        <strain evidence="3">NBRC 109834</strain>
    </source>
</reference>
<proteinExistence type="predicted"/>
<feature type="chain" id="PRO_5035147542" evidence="2">
    <location>
        <begin position="25"/>
        <end position="203"/>
    </location>
</feature>
<evidence type="ECO:0000313" key="4">
    <source>
        <dbReference type="Proteomes" id="UP000612899"/>
    </source>
</evidence>
<feature type="region of interest" description="Disordered" evidence="1">
    <location>
        <begin position="32"/>
        <end position="52"/>
    </location>
</feature>
<protein>
    <submittedName>
        <fullName evidence="3">Uncharacterized protein</fullName>
    </submittedName>
</protein>
<feature type="region of interest" description="Disordered" evidence="1">
    <location>
        <begin position="156"/>
        <end position="179"/>
    </location>
</feature>
<evidence type="ECO:0000313" key="3">
    <source>
        <dbReference type="EMBL" id="GIH06967.1"/>
    </source>
</evidence>
<feature type="compositionally biased region" description="Low complexity" evidence="1">
    <location>
        <begin position="35"/>
        <end position="48"/>
    </location>
</feature>
<keyword evidence="4" id="KW-1185">Reference proteome</keyword>
<organism evidence="3 4">
    <name type="scientific">Rhizocola hellebori</name>
    <dbReference type="NCBI Taxonomy" id="1392758"/>
    <lineage>
        <taxon>Bacteria</taxon>
        <taxon>Bacillati</taxon>
        <taxon>Actinomycetota</taxon>
        <taxon>Actinomycetes</taxon>
        <taxon>Micromonosporales</taxon>
        <taxon>Micromonosporaceae</taxon>
        <taxon>Rhizocola</taxon>
    </lineage>
</organism>
<dbReference type="EMBL" id="BONY01000032">
    <property type="protein sequence ID" value="GIH06967.1"/>
    <property type="molecule type" value="Genomic_DNA"/>
</dbReference>
<dbReference type="AlphaFoldDB" id="A0A8J3QC14"/>
<keyword evidence="2" id="KW-0732">Signal</keyword>
<comment type="caution">
    <text evidence="3">The sequence shown here is derived from an EMBL/GenBank/DDBJ whole genome shotgun (WGS) entry which is preliminary data.</text>
</comment>
<evidence type="ECO:0000256" key="2">
    <source>
        <dbReference type="SAM" id="SignalP"/>
    </source>
</evidence>